<reference evidence="12 13" key="1">
    <citation type="submission" date="2016-04" db="EMBL/GenBank/DDBJ databases">
        <title>A degradative enzymes factory behind the ericoid mycorrhizal symbiosis.</title>
        <authorList>
            <consortium name="DOE Joint Genome Institute"/>
            <person name="Martino E."/>
            <person name="Morin E."/>
            <person name="Grelet G."/>
            <person name="Kuo A."/>
            <person name="Kohler A."/>
            <person name="Daghino S."/>
            <person name="Barry K."/>
            <person name="Choi C."/>
            <person name="Cichocki N."/>
            <person name="Clum A."/>
            <person name="Copeland A."/>
            <person name="Hainaut M."/>
            <person name="Haridas S."/>
            <person name="Labutti K."/>
            <person name="Lindquist E."/>
            <person name="Lipzen A."/>
            <person name="Khouja H.-R."/>
            <person name="Murat C."/>
            <person name="Ohm R."/>
            <person name="Olson A."/>
            <person name="Spatafora J."/>
            <person name="Veneault-Fourrey C."/>
            <person name="Henrissat B."/>
            <person name="Grigoriev I."/>
            <person name="Martin F."/>
            <person name="Perotto S."/>
        </authorList>
    </citation>
    <scope>NUCLEOTIDE SEQUENCE [LARGE SCALE GENOMIC DNA]</scope>
    <source>
        <strain evidence="12 13">F</strain>
    </source>
</reference>
<dbReference type="CDD" id="cd16454">
    <property type="entry name" value="RING-H2_PA-TM-RING"/>
    <property type="match status" value="1"/>
</dbReference>
<keyword evidence="3" id="KW-0479">Metal-binding</keyword>
<feature type="compositionally biased region" description="Polar residues" evidence="9">
    <location>
        <begin position="717"/>
        <end position="726"/>
    </location>
</feature>
<keyword evidence="7 10" id="KW-0472">Membrane</keyword>
<comment type="subcellular location">
    <subcellularLocation>
        <location evidence="1">Membrane</location>
    </subcellularLocation>
</comment>
<feature type="region of interest" description="Disordered" evidence="9">
    <location>
        <begin position="319"/>
        <end position="369"/>
    </location>
</feature>
<dbReference type="Pfam" id="PF13639">
    <property type="entry name" value="zf-RING_2"/>
    <property type="match status" value="1"/>
</dbReference>
<feature type="compositionally biased region" description="Basic and acidic residues" evidence="9">
    <location>
        <begin position="539"/>
        <end position="548"/>
    </location>
</feature>
<dbReference type="SUPFAM" id="SSF57850">
    <property type="entry name" value="RING/U-box"/>
    <property type="match status" value="1"/>
</dbReference>
<sequence>MRPPRIIIAVAFFLTTVFLTFLSLRSSHPPHTIAATASAAPKTGLQAFFAFRAPFSLFPPNAVITLTHDNTTAFLARPAGFGPYLPAAGLKGQVWIGSGFGDDSIRQGAVAAGAEGELGCSDVPGWVDSYAKSGADTSEGGKSGDGKSATITAKSKLQKRGEDGPFDDRTAVPEKGAVADSSKPSVDDGTDDYLHHPLPDSTVTKPTDKPADSRGDHADIQSIQEGAEISGKVVLLSRGGCGFLEKVKWAQRRGAIALIVGDNIKGEGLVQMYARGDTSNVTIPAVFTSWTTAHLLSSLIGPGSFIEDIIDENGKPALKVQHADKPKKSKKKHDSQPTFTVTAPATKATSTPRAQKKAPTRTEDRSSAITTEKPGWFKSIFFGSNKGNSKSDSSRPPSSGQLDWVLVDDWKDEDGPGSKKISAKPNKKVDSSKKTSQKGKSKAANGDDFVIGVQDWRDPDLVGPSGSKDSEVTAKGSTTKPDGKSDGTKNSSPGPTTPGKKTAGGAPQEAPGYAPALRGGSITPGSGEYNTKSSPAEDMSTKKDDSKEVVTSGSKSKGLLTTIFGDDEENVEFLTSSSSKAETDESIDDYDGDADDEYEGLWVTLTPTSGASPFLDTLLVLVVSPLVTLTIVYALLLIRSRIRRRRWRAPKSVVERLPVRTYQTIQSGNQSPRLPSPTSSSVTTPLLQSSPPMRPRPRSRTTTGIPEPGDLIRVNSHPLQIPSQTPRPIEHEKNASESSEWRKHMNKQIECVVCLEEYVDGVSRVMSLPCGHEFHVDCITPWLTTRRRTCPICKGDVVRSLARGSPSSPRYEPYHDDSDDDIQAQAAETVNNSSTSALPIDSSIEEEDLEQGIVSPTPTRPRRTNQTGSWRDLLASSLGSTSRSPRPPHEDRNR</sequence>
<dbReference type="Gene3D" id="3.30.40.10">
    <property type="entry name" value="Zinc/RING finger domain, C3HC4 (zinc finger)"/>
    <property type="match status" value="1"/>
</dbReference>
<dbReference type="CDD" id="cd04813">
    <property type="entry name" value="PA_1"/>
    <property type="match status" value="1"/>
</dbReference>
<keyword evidence="5" id="KW-0862">Zinc</keyword>
<feature type="compositionally biased region" description="Basic and acidic residues" evidence="9">
    <location>
        <begin position="206"/>
        <end position="216"/>
    </location>
</feature>
<dbReference type="Pfam" id="PF02225">
    <property type="entry name" value="PA"/>
    <property type="match status" value="1"/>
</dbReference>
<accession>A0A2J6S6T0</accession>
<keyword evidence="2 10" id="KW-0812">Transmembrane</keyword>
<dbReference type="Gene3D" id="3.50.30.30">
    <property type="match status" value="1"/>
</dbReference>
<dbReference type="FunFam" id="3.30.40.10:FF:000364">
    <property type="entry name" value="Protease-associated PA domain protein"/>
    <property type="match status" value="1"/>
</dbReference>
<evidence type="ECO:0000313" key="13">
    <source>
        <dbReference type="Proteomes" id="UP000235786"/>
    </source>
</evidence>
<dbReference type="PANTHER" id="PTHR22765:SF406">
    <property type="entry name" value="PA AND RING FINGER DOMAIN PROTEIN (AFU_ORTHOLOGUE AFUA_2G02470)"/>
    <property type="match status" value="1"/>
</dbReference>
<dbReference type="Proteomes" id="UP000235786">
    <property type="component" value="Unassembled WGS sequence"/>
</dbReference>
<keyword evidence="6 10" id="KW-1133">Transmembrane helix</keyword>
<evidence type="ECO:0000313" key="12">
    <source>
        <dbReference type="EMBL" id="PMD46470.1"/>
    </source>
</evidence>
<dbReference type="InterPro" id="IPR003137">
    <property type="entry name" value="PA_domain"/>
</dbReference>
<dbReference type="InterPro" id="IPR051826">
    <property type="entry name" value="E3_ubiquitin-ligase_domain"/>
</dbReference>
<dbReference type="GO" id="GO:0061630">
    <property type="term" value="F:ubiquitin protein ligase activity"/>
    <property type="evidence" value="ECO:0007669"/>
    <property type="project" value="TreeGrafter"/>
</dbReference>
<evidence type="ECO:0000256" key="10">
    <source>
        <dbReference type="SAM" id="Phobius"/>
    </source>
</evidence>
<dbReference type="SMART" id="SM00184">
    <property type="entry name" value="RING"/>
    <property type="match status" value="1"/>
</dbReference>
<organism evidence="12 13">
    <name type="scientific">Hyaloscypha variabilis (strain UAMH 11265 / GT02V1 / F)</name>
    <name type="common">Meliniomyces variabilis</name>
    <dbReference type="NCBI Taxonomy" id="1149755"/>
    <lineage>
        <taxon>Eukaryota</taxon>
        <taxon>Fungi</taxon>
        <taxon>Dikarya</taxon>
        <taxon>Ascomycota</taxon>
        <taxon>Pezizomycotina</taxon>
        <taxon>Leotiomycetes</taxon>
        <taxon>Helotiales</taxon>
        <taxon>Hyaloscyphaceae</taxon>
        <taxon>Hyaloscypha</taxon>
        <taxon>Hyaloscypha variabilis</taxon>
    </lineage>
</organism>
<dbReference type="SUPFAM" id="SSF52025">
    <property type="entry name" value="PA domain"/>
    <property type="match status" value="1"/>
</dbReference>
<dbReference type="GO" id="GO:0016020">
    <property type="term" value="C:membrane"/>
    <property type="evidence" value="ECO:0007669"/>
    <property type="project" value="UniProtKB-SubCell"/>
</dbReference>
<keyword evidence="4 8" id="KW-0863">Zinc-finger</keyword>
<dbReference type="GO" id="GO:0008270">
    <property type="term" value="F:zinc ion binding"/>
    <property type="evidence" value="ECO:0007669"/>
    <property type="project" value="UniProtKB-KW"/>
</dbReference>
<dbReference type="STRING" id="1149755.A0A2J6S6T0"/>
<dbReference type="OrthoDB" id="5357315at2759"/>
<dbReference type="GO" id="GO:0005737">
    <property type="term" value="C:cytoplasm"/>
    <property type="evidence" value="ECO:0007669"/>
    <property type="project" value="TreeGrafter"/>
</dbReference>
<feature type="transmembrane region" description="Helical" evidence="10">
    <location>
        <begin position="618"/>
        <end position="638"/>
    </location>
</feature>
<dbReference type="InterPro" id="IPR046450">
    <property type="entry name" value="PA_dom_sf"/>
</dbReference>
<feature type="compositionally biased region" description="Polar residues" evidence="9">
    <location>
        <begin position="338"/>
        <end position="353"/>
    </location>
</feature>
<feature type="region of interest" description="Disordered" evidence="9">
    <location>
        <begin position="409"/>
        <end position="552"/>
    </location>
</feature>
<name>A0A2J6S6T0_HYAVF</name>
<feature type="compositionally biased region" description="Basic and acidic residues" evidence="9">
    <location>
        <begin position="728"/>
        <end position="737"/>
    </location>
</feature>
<feature type="region of interest" description="Disordered" evidence="9">
    <location>
        <begin position="664"/>
        <end position="737"/>
    </location>
</feature>
<dbReference type="PROSITE" id="PS50089">
    <property type="entry name" value="ZF_RING_2"/>
    <property type="match status" value="1"/>
</dbReference>
<evidence type="ECO:0000256" key="6">
    <source>
        <dbReference type="ARBA" id="ARBA00022989"/>
    </source>
</evidence>
<evidence type="ECO:0000256" key="7">
    <source>
        <dbReference type="ARBA" id="ARBA00023136"/>
    </source>
</evidence>
<proteinExistence type="predicted"/>
<feature type="region of interest" description="Disordered" evidence="9">
    <location>
        <begin position="829"/>
        <end position="894"/>
    </location>
</feature>
<evidence type="ECO:0000256" key="5">
    <source>
        <dbReference type="ARBA" id="ARBA00022833"/>
    </source>
</evidence>
<gene>
    <name evidence="12" type="ORF">L207DRAFT_480285</name>
</gene>
<dbReference type="SMART" id="SM00744">
    <property type="entry name" value="RINGv"/>
    <property type="match status" value="1"/>
</dbReference>
<dbReference type="AlphaFoldDB" id="A0A2J6S6T0"/>
<feature type="compositionally biased region" description="Basic and acidic residues" evidence="9">
    <location>
        <begin position="159"/>
        <end position="172"/>
    </location>
</feature>
<dbReference type="InterPro" id="IPR013083">
    <property type="entry name" value="Znf_RING/FYVE/PHD"/>
</dbReference>
<feature type="domain" description="RING-type" evidence="11">
    <location>
        <begin position="751"/>
        <end position="794"/>
    </location>
</feature>
<feature type="compositionally biased region" description="Low complexity" evidence="9">
    <location>
        <begin position="493"/>
        <end position="507"/>
    </location>
</feature>
<evidence type="ECO:0000256" key="2">
    <source>
        <dbReference type="ARBA" id="ARBA00022692"/>
    </source>
</evidence>
<evidence type="ECO:0000256" key="1">
    <source>
        <dbReference type="ARBA" id="ARBA00004370"/>
    </source>
</evidence>
<feature type="compositionally biased region" description="Low complexity" evidence="9">
    <location>
        <begin position="671"/>
        <end position="691"/>
    </location>
</feature>
<protein>
    <recommendedName>
        <fullName evidence="11">RING-type domain-containing protein</fullName>
    </recommendedName>
</protein>
<evidence type="ECO:0000256" key="3">
    <source>
        <dbReference type="ARBA" id="ARBA00022723"/>
    </source>
</evidence>
<evidence type="ECO:0000256" key="9">
    <source>
        <dbReference type="SAM" id="MobiDB-lite"/>
    </source>
</evidence>
<feature type="region of interest" description="Disordered" evidence="9">
    <location>
        <begin position="131"/>
        <end position="150"/>
    </location>
</feature>
<dbReference type="InterPro" id="IPR011016">
    <property type="entry name" value="Znf_RING-CH"/>
</dbReference>
<dbReference type="EMBL" id="KZ613939">
    <property type="protein sequence ID" value="PMD46470.1"/>
    <property type="molecule type" value="Genomic_DNA"/>
</dbReference>
<dbReference type="GO" id="GO:0006511">
    <property type="term" value="P:ubiquitin-dependent protein catabolic process"/>
    <property type="evidence" value="ECO:0007669"/>
    <property type="project" value="TreeGrafter"/>
</dbReference>
<feature type="region of interest" description="Disordered" evidence="9">
    <location>
        <begin position="155"/>
        <end position="216"/>
    </location>
</feature>
<evidence type="ECO:0000256" key="4">
    <source>
        <dbReference type="ARBA" id="ARBA00022771"/>
    </source>
</evidence>
<dbReference type="PANTHER" id="PTHR22765">
    <property type="entry name" value="RING FINGER AND PROTEASE ASSOCIATED DOMAIN-CONTAINING"/>
    <property type="match status" value="1"/>
</dbReference>
<dbReference type="InterPro" id="IPR001841">
    <property type="entry name" value="Znf_RING"/>
</dbReference>
<keyword evidence="13" id="KW-1185">Reference proteome</keyword>
<evidence type="ECO:0000259" key="11">
    <source>
        <dbReference type="PROSITE" id="PS50089"/>
    </source>
</evidence>
<evidence type="ECO:0000256" key="8">
    <source>
        <dbReference type="PROSITE-ProRule" id="PRU00175"/>
    </source>
</evidence>